<organism evidence="1 2">
    <name type="scientific">Epibacterium ulvae</name>
    <dbReference type="NCBI Taxonomy" id="1156985"/>
    <lineage>
        <taxon>Bacteria</taxon>
        <taxon>Pseudomonadati</taxon>
        <taxon>Pseudomonadota</taxon>
        <taxon>Alphaproteobacteria</taxon>
        <taxon>Rhodobacterales</taxon>
        <taxon>Roseobacteraceae</taxon>
        <taxon>Epibacterium</taxon>
    </lineage>
</organism>
<dbReference type="AlphaFoldDB" id="A0A1G5R8F5"/>
<dbReference type="STRING" id="1156985.SAMN04488118_110105"/>
<name>A0A1G5R8F5_9RHOB</name>
<dbReference type="Proteomes" id="UP000198767">
    <property type="component" value="Unassembled WGS sequence"/>
</dbReference>
<gene>
    <name evidence="1" type="ORF">SAMN04488118_110105</name>
</gene>
<accession>A0A1G5R8F5</accession>
<dbReference type="OrthoDB" id="7658488at2"/>
<keyword evidence="2" id="KW-1185">Reference proteome</keyword>
<reference evidence="1 2" key="1">
    <citation type="submission" date="2016-10" db="EMBL/GenBank/DDBJ databases">
        <authorList>
            <person name="de Groot N.N."/>
        </authorList>
    </citation>
    <scope>NUCLEOTIDE SEQUENCE [LARGE SCALE GENOMIC DNA]</scope>
    <source>
        <strain evidence="1 2">U95</strain>
    </source>
</reference>
<evidence type="ECO:0000313" key="1">
    <source>
        <dbReference type="EMBL" id="SCZ70337.1"/>
    </source>
</evidence>
<proteinExistence type="predicted"/>
<dbReference type="RefSeq" id="WP_090220318.1">
    <property type="nucleotide sequence ID" value="NZ_CANLDO010000009.1"/>
</dbReference>
<protein>
    <submittedName>
        <fullName evidence="1">Uncharacterized protein</fullName>
    </submittedName>
</protein>
<evidence type="ECO:0000313" key="2">
    <source>
        <dbReference type="Proteomes" id="UP000198767"/>
    </source>
</evidence>
<dbReference type="EMBL" id="FMWG01000010">
    <property type="protein sequence ID" value="SCZ70337.1"/>
    <property type="molecule type" value="Genomic_DNA"/>
</dbReference>
<sequence length="117" mass="13099">MTTYIPQAVQDALDEARMKHMRKSSRMRIYTDGESFAVLRLWETGFSVEAANTPQLRGLVDLFDGARYVSQCLIVASEEEAGEMRYEFKRATPATDAAPLDFYRAPDAPVGFIEGPS</sequence>